<dbReference type="CDD" id="cd00033">
    <property type="entry name" value="CCP"/>
    <property type="match status" value="1"/>
</dbReference>
<gene>
    <name evidence="4" type="ORF">EVAR_5215_1</name>
</gene>
<feature type="domain" description="Sushi" evidence="3">
    <location>
        <begin position="217"/>
        <end position="282"/>
    </location>
</feature>
<dbReference type="SUPFAM" id="SSF57535">
    <property type="entry name" value="Complement control module/SCR domain"/>
    <property type="match status" value="1"/>
</dbReference>
<dbReference type="Proteomes" id="UP000299102">
    <property type="component" value="Unassembled WGS sequence"/>
</dbReference>
<sequence length="316" mass="36139">MSLIHKSLLLSSTPAILDCLSVRLWARVRRSLFELNRPTKYACTLPPYPDNGGYDVVDQPDARPGDTFQQVTLVRYTTEERNQLREVKVLSCSYGEWFEKKQQRKSNYRYFNASSCPLSCPGPTNGLYLRHLQAEKVHVERNSCGTNYLQPVQTANEEDFPKYMYRSWITDPSSVTTTVAPENAEKNDAARGRPIIVEWERDARHSAGLSLVREQMNYCYLPKESINTRYDIETANPVKDGEGFEALYLRYSCEMSNYTLTGNPNIYCFNGVWNDQLPKCVELSTLACSGSQVADDRHCHSDDQVRGRRLNEVSKA</sequence>
<dbReference type="AlphaFoldDB" id="A0A4C1V403"/>
<keyword evidence="2" id="KW-0768">Sushi</keyword>
<keyword evidence="1 2" id="KW-1015">Disulfide bond</keyword>
<keyword evidence="5" id="KW-1185">Reference proteome</keyword>
<dbReference type="InterPro" id="IPR000436">
    <property type="entry name" value="Sushi_SCR_CCP_dom"/>
</dbReference>
<dbReference type="OrthoDB" id="10054259at2759"/>
<evidence type="ECO:0000256" key="2">
    <source>
        <dbReference type="PROSITE-ProRule" id="PRU00302"/>
    </source>
</evidence>
<dbReference type="PROSITE" id="PS50923">
    <property type="entry name" value="SUSHI"/>
    <property type="match status" value="1"/>
</dbReference>
<evidence type="ECO:0000256" key="1">
    <source>
        <dbReference type="ARBA" id="ARBA00023157"/>
    </source>
</evidence>
<evidence type="ECO:0000313" key="4">
    <source>
        <dbReference type="EMBL" id="GBP33260.1"/>
    </source>
</evidence>
<comment type="caution">
    <text evidence="2">Lacks conserved residue(s) required for the propagation of feature annotation.</text>
</comment>
<proteinExistence type="predicted"/>
<evidence type="ECO:0000259" key="3">
    <source>
        <dbReference type="PROSITE" id="PS50923"/>
    </source>
</evidence>
<dbReference type="InterPro" id="IPR035976">
    <property type="entry name" value="Sushi/SCR/CCP_sf"/>
</dbReference>
<accession>A0A4C1V403</accession>
<comment type="caution">
    <text evidence="4">The sequence shown here is derived from an EMBL/GenBank/DDBJ whole genome shotgun (WGS) entry which is preliminary data.</text>
</comment>
<reference evidence="4 5" key="1">
    <citation type="journal article" date="2019" name="Commun. Biol.">
        <title>The bagworm genome reveals a unique fibroin gene that provides high tensile strength.</title>
        <authorList>
            <person name="Kono N."/>
            <person name="Nakamura H."/>
            <person name="Ohtoshi R."/>
            <person name="Tomita M."/>
            <person name="Numata K."/>
            <person name="Arakawa K."/>
        </authorList>
    </citation>
    <scope>NUCLEOTIDE SEQUENCE [LARGE SCALE GENOMIC DNA]</scope>
</reference>
<name>A0A4C1V403_EUMVA</name>
<protein>
    <recommendedName>
        <fullName evidence="3">Sushi domain-containing protein</fullName>
    </recommendedName>
</protein>
<organism evidence="4 5">
    <name type="scientific">Eumeta variegata</name>
    <name type="common">Bagworm moth</name>
    <name type="synonym">Eumeta japonica</name>
    <dbReference type="NCBI Taxonomy" id="151549"/>
    <lineage>
        <taxon>Eukaryota</taxon>
        <taxon>Metazoa</taxon>
        <taxon>Ecdysozoa</taxon>
        <taxon>Arthropoda</taxon>
        <taxon>Hexapoda</taxon>
        <taxon>Insecta</taxon>
        <taxon>Pterygota</taxon>
        <taxon>Neoptera</taxon>
        <taxon>Endopterygota</taxon>
        <taxon>Lepidoptera</taxon>
        <taxon>Glossata</taxon>
        <taxon>Ditrysia</taxon>
        <taxon>Tineoidea</taxon>
        <taxon>Psychidae</taxon>
        <taxon>Oiketicinae</taxon>
        <taxon>Eumeta</taxon>
    </lineage>
</organism>
<evidence type="ECO:0000313" key="5">
    <source>
        <dbReference type="Proteomes" id="UP000299102"/>
    </source>
</evidence>
<dbReference type="Gene3D" id="2.10.70.10">
    <property type="entry name" value="Complement Module, domain 1"/>
    <property type="match status" value="1"/>
</dbReference>
<dbReference type="EMBL" id="BGZK01000271">
    <property type="protein sequence ID" value="GBP33260.1"/>
    <property type="molecule type" value="Genomic_DNA"/>
</dbReference>
<feature type="disulfide bond" evidence="2">
    <location>
        <begin position="253"/>
        <end position="280"/>
    </location>
</feature>